<dbReference type="Pfam" id="PF00356">
    <property type="entry name" value="LacI"/>
    <property type="match status" value="1"/>
</dbReference>
<evidence type="ECO:0000259" key="5">
    <source>
        <dbReference type="PROSITE" id="PS50932"/>
    </source>
</evidence>
<feature type="region of interest" description="Disordered" evidence="4">
    <location>
        <begin position="331"/>
        <end position="354"/>
    </location>
</feature>
<keyword evidence="1" id="KW-0805">Transcription regulation</keyword>
<dbReference type="PROSITE" id="PS50932">
    <property type="entry name" value="HTH_LACI_2"/>
    <property type="match status" value="1"/>
</dbReference>
<dbReference type="SUPFAM" id="SSF47413">
    <property type="entry name" value="lambda repressor-like DNA-binding domains"/>
    <property type="match status" value="1"/>
</dbReference>
<dbReference type="GO" id="GO:0003700">
    <property type="term" value="F:DNA-binding transcription factor activity"/>
    <property type="evidence" value="ECO:0007669"/>
    <property type="project" value="TreeGrafter"/>
</dbReference>
<dbReference type="InterPro" id="IPR000843">
    <property type="entry name" value="HTH_LacI"/>
</dbReference>
<protein>
    <submittedName>
        <fullName evidence="6">ChaR3 protein</fullName>
    </submittedName>
</protein>
<dbReference type="Gene3D" id="1.10.260.40">
    <property type="entry name" value="lambda repressor-like DNA-binding domains"/>
    <property type="match status" value="1"/>
</dbReference>
<keyword evidence="7" id="KW-1185">Reference proteome</keyword>
<dbReference type="PANTHER" id="PTHR30146:SF153">
    <property type="entry name" value="LACTOSE OPERON REPRESSOR"/>
    <property type="match status" value="1"/>
</dbReference>
<dbReference type="AlphaFoldDB" id="A0A087CV01"/>
<dbReference type="InterPro" id="IPR028082">
    <property type="entry name" value="Peripla_BP_I"/>
</dbReference>
<dbReference type="Pfam" id="PF13377">
    <property type="entry name" value="Peripla_BP_3"/>
    <property type="match status" value="1"/>
</dbReference>
<dbReference type="GO" id="GO:0000976">
    <property type="term" value="F:transcription cis-regulatory region binding"/>
    <property type="evidence" value="ECO:0007669"/>
    <property type="project" value="TreeGrafter"/>
</dbReference>
<dbReference type="PANTHER" id="PTHR30146">
    <property type="entry name" value="LACI-RELATED TRANSCRIPTIONAL REPRESSOR"/>
    <property type="match status" value="1"/>
</dbReference>
<reference evidence="6 7" key="1">
    <citation type="submission" date="2014-03" db="EMBL/GenBank/DDBJ databases">
        <title>Genomics of Bifidobacteria.</title>
        <authorList>
            <person name="Ventura M."/>
            <person name="Milani C."/>
            <person name="Lugli G.A."/>
        </authorList>
    </citation>
    <scope>NUCLEOTIDE SEQUENCE [LARGE SCALE GENOMIC DNA]</scope>
    <source>
        <strain evidence="6 7">DSM 23975</strain>
    </source>
</reference>
<name>A0A087CV01_9BIFI</name>
<sequence length="354" mass="38481">MARSAGRKRPVIKDVAKLAGVSAPTVSRFLNGTAGITEEKRRRIARAIEELGYEPSVAARALSNREMDIVTVFASKPDEVSTSATNHGVESAARMQRFLLNIVSLDESDMGSVEARVRMGLSVRPAGVIVYEYGWAGVEALKRLPKDIPAVVVGGGFGDGDYQVINAERDGGRWMTMHLLDLGHKTVFHVAWDQDAGDNSRSNGWRDALAERGVEVPDPVLVPFADLDAAFTAGKTLGSRGSVTAVFAATDEIAIAVMKGLREAGRKVPDDVSVVGFDDMRFDAMWEPALTSYTQNFHEMGERAFRMLYGQIEAQRNGQEPPPAQIEVVQGRPCLRASERTPLNPSKNTSHGSR</sequence>
<dbReference type="EMBL" id="JGZK01000003">
    <property type="protein sequence ID" value="KFI87101.1"/>
    <property type="molecule type" value="Genomic_DNA"/>
</dbReference>
<feature type="domain" description="HTH lacI-type" evidence="5">
    <location>
        <begin position="10"/>
        <end position="64"/>
    </location>
</feature>
<organism evidence="6 7">
    <name type="scientific">Bifidobacterium reuteri DSM 23975</name>
    <dbReference type="NCBI Taxonomy" id="1437610"/>
    <lineage>
        <taxon>Bacteria</taxon>
        <taxon>Bacillati</taxon>
        <taxon>Actinomycetota</taxon>
        <taxon>Actinomycetes</taxon>
        <taxon>Bifidobacteriales</taxon>
        <taxon>Bifidobacteriaceae</taxon>
        <taxon>Bifidobacterium</taxon>
    </lineage>
</organism>
<dbReference type="Gene3D" id="3.40.50.2300">
    <property type="match status" value="2"/>
</dbReference>
<evidence type="ECO:0000256" key="4">
    <source>
        <dbReference type="SAM" id="MobiDB-lite"/>
    </source>
</evidence>
<accession>A0A087CV01</accession>
<feature type="compositionally biased region" description="Polar residues" evidence="4">
    <location>
        <begin position="341"/>
        <end position="354"/>
    </location>
</feature>
<gene>
    <name evidence="6" type="ORF">BREU_0120</name>
</gene>
<dbReference type="Proteomes" id="UP000028984">
    <property type="component" value="Unassembled WGS sequence"/>
</dbReference>
<comment type="caution">
    <text evidence="6">The sequence shown here is derived from an EMBL/GenBank/DDBJ whole genome shotgun (WGS) entry which is preliminary data.</text>
</comment>
<proteinExistence type="predicted"/>
<evidence type="ECO:0000256" key="3">
    <source>
        <dbReference type="ARBA" id="ARBA00023163"/>
    </source>
</evidence>
<evidence type="ECO:0000313" key="7">
    <source>
        <dbReference type="Proteomes" id="UP000028984"/>
    </source>
</evidence>
<dbReference type="InterPro" id="IPR046335">
    <property type="entry name" value="LacI/GalR-like_sensor"/>
</dbReference>
<dbReference type="PROSITE" id="PS00356">
    <property type="entry name" value="HTH_LACI_1"/>
    <property type="match status" value="1"/>
</dbReference>
<dbReference type="InterPro" id="IPR010982">
    <property type="entry name" value="Lambda_DNA-bd_dom_sf"/>
</dbReference>
<evidence type="ECO:0000313" key="6">
    <source>
        <dbReference type="EMBL" id="KFI87101.1"/>
    </source>
</evidence>
<dbReference type="STRING" id="1437610.BREU_0120"/>
<evidence type="ECO:0000256" key="2">
    <source>
        <dbReference type="ARBA" id="ARBA00023125"/>
    </source>
</evidence>
<dbReference type="RefSeq" id="WP_044088315.1">
    <property type="nucleotide sequence ID" value="NZ_JDUW01000001.1"/>
</dbReference>
<dbReference type="SUPFAM" id="SSF53822">
    <property type="entry name" value="Periplasmic binding protein-like I"/>
    <property type="match status" value="1"/>
</dbReference>
<dbReference type="eggNOG" id="COG1609">
    <property type="taxonomic scope" value="Bacteria"/>
</dbReference>
<keyword evidence="3" id="KW-0804">Transcription</keyword>
<dbReference type="CDD" id="cd01392">
    <property type="entry name" value="HTH_LacI"/>
    <property type="match status" value="1"/>
</dbReference>
<keyword evidence="2" id="KW-0238">DNA-binding</keyword>
<evidence type="ECO:0000256" key="1">
    <source>
        <dbReference type="ARBA" id="ARBA00023015"/>
    </source>
</evidence>
<dbReference type="SMART" id="SM00354">
    <property type="entry name" value="HTH_LACI"/>
    <property type="match status" value="1"/>
</dbReference>
<dbReference type="OrthoDB" id="9785139at2"/>